<dbReference type="Proteomes" id="UP000177372">
    <property type="component" value="Unassembled WGS sequence"/>
</dbReference>
<comment type="caution">
    <text evidence="1">The sequence shown here is derived from an EMBL/GenBank/DDBJ whole genome shotgun (WGS) entry which is preliminary data.</text>
</comment>
<dbReference type="InterPro" id="IPR043731">
    <property type="entry name" value="DUF5674"/>
</dbReference>
<organism evidence="1 2">
    <name type="scientific">Candidatus Kaiserbacteria bacterium RIFCSPLOWO2_01_FULL_54_13</name>
    <dbReference type="NCBI Taxonomy" id="1798512"/>
    <lineage>
        <taxon>Bacteria</taxon>
        <taxon>Candidatus Kaiseribacteriota</taxon>
    </lineage>
</organism>
<protein>
    <submittedName>
        <fullName evidence="1">Uncharacterized protein</fullName>
    </submittedName>
</protein>
<name>A0A1F6EZV0_9BACT</name>
<evidence type="ECO:0000313" key="2">
    <source>
        <dbReference type="Proteomes" id="UP000177372"/>
    </source>
</evidence>
<reference evidence="1 2" key="1">
    <citation type="journal article" date="2016" name="Nat. Commun.">
        <title>Thousands of microbial genomes shed light on interconnected biogeochemical processes in an aquifer system.</title>
        <authorList>
            <person name="Anantharaman K."/>
            <person name="Brown C.T."/>
            <person name="Hug L.A."/>
            <person name="Sharon I."/>
            <person name="Castelle C.J."/>
            <person name="Probst A.J."/>
            <person name="Thomas B.C."/>
            <person name="Singh A."/>
            <person name="Wilkins M.J."/>
            <person name="Karaoz U."/>
            <person name="Brodie E.L."/>
            <person name="Williams K.H."/>
            <person name="Hubbard S.S."/>
            <person name="Banfield J.F."/>
        </authorList>
    </citation>
    <scope>NUCLEOTIDE SEQUENCE [LARGE SCALE GENOMIC DNA]</scope>
</reference>
<proteinExistence type="predicted"/>
<evidence type="ECO:0000313" key="1">
    <source>
        <dbReference type="EMBL" id="OGG79148.1"/>
    </source>
</evidence>
<accession>A0A1F6EZV0</accession>
<dbReference type="Pfam" id="PF18924">
    <property type="entry name" value="DUF5674"/>
    <property type="match status" value="1"/>
</dbReference>
<dbReference type="AlphaFoldDB" id="A0A1F6EZV0"/>
<dbReference type="STRING" id="1798512.A3A39_00705"/>
<sequence length="115" mass="13216">MRIVKDRISRNELREIANERFGDLVKSAIDVRQEILALGAELHADAETALIEREGSRREDVWGINLYPAETGDAFVEFDSVINLKPAFGNRTRGVDDETIREKIRDIIHRIVRED</sequence>
<gene>
    <name evidence="1" type="ORF">A3A39_00705</name>
</gene>
<dbReference type="EMBL" id="MFLZ01000042">
    <property type="protein sequence ID" value="OGG79148.1"/>
    <property type="molecule type" value="Genomic_DNA"/>
</dbReference>